<evidence type="ECO:0000256" key="2">
    <source>
        <dbReference type="ARBA" id="ARBA00022723"/>
    </source>
</evidence>
<dbReference type="SMART" id="SM00692">
    <property type="entry name" value="DM3"/>
    <property type="match status" value="1"/>
</dbReference>
<dbReference type="InterPro" id="IPR006612">
    <property type="entry name" value="THAP_Znf"/>
</dbReference>
<sequence>MTRCIVLKCSEIGVHRIPKDNKIRRLWLKAIRREDLIPTNNSRLCRKHFVESDYEKISKYTGVEHQHKYLKKSAVPSVFAWNTQPVSEKAKARQDRLKARNLKKKLLFEMPSTSQSCEDIVPLKEDDDVHMTDCNVSQELVVENECDKSPLSYVVNQNTCGTQTSNILRLFSTELLLADHETVHYYTGLETSAKFSLVLSTLLPMANHLKYRWSQVVCLSVEDQFLMLLIKLRRNTTDFELSKIFGVSKTEVSNIIVTWINFVNDVWSLVDIWPCRKLVDFYMPNSFKKYYPSTRVIIDGTEINVQKPSQPNDQKASFSTYKHKNTLKFLVGGSPGGLMTYCSSAYAGSYDLPEQYNCPWT</sequence>
<evidence type="ECO:0000256" key="6">
    <source>
        <dbReference type="PROSITE-ProRule" id="PRU00309"/>
    </source>
</evidence>
<proteinExistence type="predicted"/>
<evidence type="ECO:0000256" key="4">
    <source>
        <dbReference type="ARBA" id="ARBA00022833"/>
    </source>
</evidence>
<dbReference type="SMART" id="SM00980">
    <property type="entry name" value="THAP"/>
    <property type="match status" value="1"/>
</dbReference>
<dbReference type="InterPro" id="IPR038441">
    <property type="entry name" value="THAP_Znf_sf"/>
</dbReference>
<evidence type="ECO:0000256" key="3">
    <source>
        <dbReference type="ARBA" id="ARBA00022771"/>
    </source>
</evidence>
<dbReference type="PANTHER" id="PTHR23080:SF133">
    <property type="entry name" value="SI:CH211-262I1.5-RELATED"/>
    <property type="match status" value="1"/>
</dbReference>
<reference evidence="9" key="1">
    <citation type="submission" date="2025-08" db="UniProtKB">
        <authorList>
            <consortium name="RefSeq"/>
        </authorList>
    </citation>
    <scope>IDENTIFICATION</scope>
    <source>
        <strain evidence="9">Ishihara</strain>
        <tissue evidence="9">Whole body</tissue>
    </source>
</reference>
<evidence type="ECO:0000313" key="8">
    <source>
        <dbReference type="Proteomes" id="UP000301870"/>
    </source>
</evidence>
<dbReference type="GeneID" id="111348184"/>
<dbReference type="Pfam" id="PF13613">
    <property type="entry name" value="HTH_Tnp_4"/>
    <property type="match status" value="1"/>
</dbReference>
<keyword evidence="5 6" id="KW-0238">DNA-binding</keyword>
<organism evidence="8 9">
    <name type="scientific">Spodoptera litura</name>
    <name type="common">Asian cotton leafworm</name>
    <dbReference type="NCBI Taxonomy" id="69820"/>
    <lineage>
        <taxon>Eukaryota</taxon>
        <taxon>Metazoa</taxon>
        <taxon>Ecdysozoa</taxon>
        <taxon>Arthropoda</taxon>
        <taxon>Hexapoda</taxon>
        <taxon>Insecta</taxon>
        <taxon>Pterygota</taxon>
        <taxon>Neoptera</taxon>
        <taxon>Endopterygota</taxon>
        <taxon>Lepidoptera</taxon>
        <taxon>Glossata</taxon>
        <taxon>Ditrysia</taxon>
        <taxon>Noctuoidea</taxon>
        <taxon>Noctuidae</taxon>
        <taxon>Amphipyrinae</taxon>
        <taxon>Spodoptera</taxon>
    </lineage>
</organism>
<keyword evidence="8" id="KW-1185">Reference proteome</keyword>
<keyword evidence="4" id="KW-0862">Zinc</keyword>
<comment type="cofactor">
    <cofactor evidence="1">
        <name>a divalent metal cation</name>
        <dbReference type="ChEBI" id="CHEBI:60240"/>
    </cofactor>
</comment>
<protein>
    <submittedName>
        <fullName evidence="9">Uncharacterized protein LOC111348184</fullName>
    </submittedName>
</protein>
<gene>
    <name evidence="9" type="primary">LOC111348184</name>
</gene>
<name>A0A9J7DRF9_SPOLT</name>
<dbReference type="InterPro" id="IPR027805">
    <property type="entry name" value="Transposase_HTH_dom"/>
</dbReference>
<dbReference type="Pfam" id="PF13359">
    <property type="entry name" value="DDE_Tnp_4"/>
    <property type="match status" value="1"/>
</dbReference>
<evidence type="ECO:0000256" key="5">
    <source>
        <dbReference type="ARBA" id="ARBA00023125"/>
    </source>
</evidence>
<dbReference type="RefSeq" id="XP_022814464.1">
    <property type="nucleotide sequence ID" value="XM_022958696.1"/>
</dbReference>
<dbReference type="InterPro" id="IPR027806">
    <property type="entry name" value="HARBI1_dom"/>
</dbReference>
<dbReference type="PANTHER" id="PTHR23080">
    <property type="entry name" value="THAP DOMAIN PROTEIN"/>
    <property type="match status" value="1"/>
</dbReference>
<dbReference type="PROSITE" id="PS50950">
    <property type="entry name" value="ZF_THAP"/>
    <property type="match status" value="1"/>
</dbReference>
<dbReference type="SUPFAM" id="SSF57716">
    <property type="entry name" value="Glucocorticoid receptor-like (DNA-binding domain)"/>
    <property type="match status" value="1"/>
</dbReference>
<dbReference type="Pfam" id="PF05485">
    <property type="entry name" value="THAP"/>
    <property type="match status" value="1"/>
</dbReference>
<dbReference type="KEGG" id="sliu:111348184"/>
<evidence type="ECO:0000259" key="7">
    <source>
        <dbReference type="PROSITE" id="PS50950"/>
    </source>
</evidence>
<dbReference type="GO" id="GO:0008270">
    <property type="term" value="F:zinc ion binding"/>
    <property type="evidence" value="ECO:0007669"/>
    <property type="project" value="UniProtKB-KW"/>
</dbReference>
<evidence type="ECO:0000256" key="1">
    <source>
        <dbReference type="ARBA" id="ARBA00001968"/>
    </source>
</evidence>
<dbReference type="AlphaFoldDB" id="A0A9J7DRF9"/>
<keyword evidence="3 6" id="KW-0863">Zinc-finger</keyword>
<feature type="domain" description="THAP-type" evidence="7">
    <location>
        <begin position="1"/>
        <end position="79"/>
    </location>
</feature>
<dbReference type="Proteomes" id="UP000301870">
    <property type="component" value="Chromosome 7"/>
</dbReference>
<dbReference type="OrthoDB" id="7331812at2759"/>
<accession>A0A9J7DRF9</accession>
<evidence type="ECO:0000313" key="9">
    <source>
        <dbReference type="RefSeq" id="XP_022814464.1"/>
    </source>
</evidence>
<dbReference type="GO" id="GO:0003677">
    <property type="term" value="F:DNA binding"/>
    <property type="evidence" value="ECO:0007669"/>
    <property type="project" value="UniProtKB-UniRule"/>
</dbReference>
<keyword evidence="2" id="KW-0479">Metal-binding</keyword>
<dbReference type="Gene3D" id="6.20.210.20">
    <property type="entry name" value="THAP domain"/>
    <property type="match status" value="1"/>
</dbReference>